<keyword evidence="3" id="KW-0812">Transmembrane</keyword>
<evidence type="ECO:0000256" key="5">
    <source>
        <dbReference type="ARBA" id="ARBA00023136"/>
    </source>
</evidence>
<dbReference type="GO" id="GO:0009279">
    <property type="term" value="C:cell outer membrane"/>
    <property type="evidence" value="ECO:0007669"/>
    <property type="project" value="UniProtKB-SubCell"/>
</dbReference>
<dbReference type="InterPro" id="IPR000758">
    <property type="entry name" value="Enterovir_OMP"/>
</dbReference>
<dbReference type="PANTHER" id="PTHR35892:SF2">
    <property type="entry name" value="OUTER MEMBRANE PROTEIN PAGN"/>
    <property type="match status" value="1"/>
</dbReference>
<dbReference type="PROSITE" id="PS00695">
    <property type="entry name" value="ENT_VIR_OMP_2"/>
    <property type="match status" value="1"/>
</dbReference>
<dbReference type="Proteomes" id="UP000229055">
    <property type="component" value="Chromosome"/>
</dbReference>
<comment type="subcellular location">
    <subcellularLocation>
        <location evidence="1">Cell outer membrane</location>
        <topology evidence="1">Multi-pass membrane protein</topology>
    </subcellularLocation>
</comment>
<evidence type="ECO:0000256" key="4">
    <source>
        <dbReference type="ARBA" id="ARBA00022729"/>
    </source>
</evidence>
<reference evidence="9" key="2">
    <citation type="submission" date="2017-11" db="EMBL/GenBank/DDBJ databases">
        <title>PacBio sequencing of new strain of the secondary endosymbiont Candidatus Hamiltonella defensa.</title>
        <authorList>
            <person name="Strand M.R."/>
            <person name="Oliver K."/>
        </authorList>
    </citation>
    <scope>NUCLEOTIDE SEQUENCE [LARGE SCALE GENOMIC DNA]</scope>
    <source>
        <strain evidence="9">ZA17</strain>
    </source>
</reference>
<evidence type="ECO:0000313" key="8">
    <source>
        <dbReference type="EMBL" id="ATW34509.1"/>
    </source>
</evidence>
<evidence type="ECO:0000313" key="9">
    <source>
        <dbReference type="Proteomes" id="UP000229055"/>
    </source>
</evidence>
<evidence type="ECO:0000256" key="1">
    <source>
        <dbReference type="ARBA" id="ARBA00004571"/>
    </source>
</evidence>
<keyword evidence="4 6" id="KW-0732">Signal</keyword>
<dbReference type="PROSITE" id="PS00694">
    <property type="entry name" value="ENT_VIR_OMP_1"/>
    <property type="match status" value="1"/>
</dbReference>
<dbReference type="Gene3D" id="2.40.160.20">
    <property type="match status" value="1"/>
</dbReference>
<reference evidence="9" key="1">
    <citation type="submission" date="2016-10" db="EMBL/GenBank/DDBJ databases">
        <authorList>
            <person name="Chevignon G."/>
        </authorList>
    </citation>
    <scope>NUCLEOTIDE SEQUENCE [LARGE SCALE GENOMIC DNA]</scope>
    <source>
        <strain evidence="9">ZA17</strain>
    </source>
</reference>
<dbReference type="GO" id="GO:0044384">
    <property type="term" value="C:host outer membrane"/>
    <property type="evidence" value="ECO:0007669"/>
    <property type="project" value="InterPro"/>
</dbReference>
<evidence type="ECO:0000256" key="3">
    <source>
        <dbReference type="ARBA" id="ARBA00022692"/>
    </source>
</evidence>
<dbReference type="PRINTS" id="PR00316">
    <property type="entry name" value="ENTEROVIROMP"/>
</dbReference>
<dbReference type="InterPro" id="IPR051723">
    <property type="entry name" value="Bact_OM_Invasion-Related"/>
</dbReference>
<name>A0A2D3TFD9_9ENTR</name>
<dbReference type="Pfam" id="PF13505">
    <property type="entry name" value="OMP_b-brl"/>
    <property type="match status" value="1"/>
</dbReference>
<protein>
    <submittedName>
        <fullName evidence="8">Peptidase</fullName>
    </submittedName>
</protein>
<evidence type="ECO:0000259" key="7">
    <source>
        <dbReference type="Pfam" id="PF13505"/>
    </source>
</evidence>
<accession>A0A2D3TFD9</accession>
<dbReference type="InterPro" id="IPR011250">
    <property type="entry name" value="OMP/PagP_B-barrel"/>
</dbReference>
<feature type="signal peptide" evidence="6">
    <location>
        <begin position="1"/>
        <end position="23"/>
    </location>
</feature>
<dbReference type="AlphaFoldDB" id="A0A2D3TFD9"/>
<keyword evidence="2" id="KW-1134">Transmembrane beta strand</keyword>
<evidence type="ECO:0000256" key="6">
    <source>
        <dbReference type="SAM" id="SignalP"/>
    </source>
</evidence>
<dbReference type="RefSeq" id="WP_100097009.1">
    <property type="nucleotide sequence ID" value="NZ_CP017613.1"/>
</dbReference>
<evidence type="ECO:0000256" key="2">
    <source>
        <dbReference type="ARBA" id="ARBA00022452"/>
    </source>
</evidence>
<dbReference type="SUPFAM" id="SSF56925">
    <property type="entry name" value="OMPA-like"/>
    <property type="match status" value="1"/>
</dbReference>
<sequence length="194" mass="21534">MKKTLIYSVLAMGSMVGISSANAELENSVSVGYAWSSLGVIDEKNKLKTNKDAGPKGINLKYRYEIDNQLGIITSFTYLRKKDDLLVKIGSTDINYSLNFNYYSLLIGPTYRFNEWVSGYAALGFVHSKVKEAAAAKFINIDEKADNKKNGFAGMIGFQVNPMPNIVIDGSFEYAKSVYGKKAKVWSIGLGYRF</sequence>
<organism evidence="8 9">
    <name type="scientific">Candidatus Williamhamiltonella defendens</name>
    <dbReference type="NCBI Taxonomy" id="138072"/>
    <lineage>
        <taxon>Bacteria</taxon>
        <taxon>Pseudomonadati</taxon>
        <taxon>Pseudomonadota</taxon>
        <taxon>Gammaproteobacteria</taxon>
        <taxon>Enterobacterales</taxon>
        <taxon>Enterobacteriaceae</taxon>
        <taxon>aphid secondary symbionts</taxon>
        <taxon>Candidatus Williamhamiltonella</taxon>
    </lineage>
</organism>
<feature type="domain" description="Outer membrane protein beta-barrel" evidence="7">
    <location>
        <begin position="9"/>
        <end position="194"/>
    </location>
</feature>
<proteinExistence type="predicted"/>
<gene>
    <name evidence="8" type="ORF">BJP43_09840</name>
</gene>
<dbReference type="EMBL" id="CP017613">
    <property type="protein sequence ID" value="ATW34509.1"/>
    <property type="molecule type" value="Genomic_DNA"/>
</dbReference>
<keyword evidence="5" id="KW-0472">Membrane</keyword>
<feature type="chain" id="PRO_5013837510" evidence="6">
    <location>
        <begin position="24"/>
        <end position="194"/>
    </location>
</feature>
<dbReference type="InterPro" id="IPR027385">
    <property type="entry name" value="Beta-barrel_OMP"/>
</dbReference>
<dbReference type="PANTHER" id="PTHR35892">
    <property type="entry name" value="OUTER MEMBRANE PROTEIN PAGN-RELATED"/>
    <property type="match status" value="1"/>
</dbReference>